<dbReference type="PANTHER" id="PTHR36173:SF1">
    <property type="entry name" value="RIBONUCLEASE VAPC22"/>
    <property type="match status" value="1"/>
</dbReference>
<dbReference type="Proteomes" id="UP001304461">
    <property type="component" value="Unassembled WGS sequence"/>
</dbReference>
<reference evidence="2 3" key="1">
    <citation type="submission" date="2023-12" db="EMBL/GenBank/DDBJ databases">
        <title>Baltic Sea Cyanobacteria.</title>
        <authorList>
            <person name="Delbaje E."/>
            <person name="Fewer D.P."/>
            <person name="Shishido T.K."/>
        </authorList>
    </citation>
    <scope>NUCLEOTIDE SEQUENCE [LARGE SCALE GENOMIC DNA]</scope>
    <source>
        <strain evidence="2 3">UHCC 0139</strain>
    </source>
</reference>
<dbReference type="PANTHER" id="PTHR36173">
    <property type="entry name" value="RIBONUCLEASE VAPC16-RELATED"/>
    <property type="match status" value="1"/>
</dbReference>
<protein>
    <submittedName>
        <fullName evidence="2">Type II toxin-antitoxin system VapC family toxin</fullName>
    </submittedName>
</protein>
<dbReference type="CDD" id="cd09872">
    <property type="entry name" value="PIN_Sll0205-like"/>
    <property type="match status" value="1"/>
</dbReference>
<proteinExistence type="predicted"/>
<dbReference type="InterPro" id="IPR041705">
    <property type="entry name" value="PIN_Sll0205"/>
</dbReference>
<keyword evidence="3" id="KW-1185">Reference proteome</keyword>
<evidence type="ECO:0000313" key="2">
    <source>
        <dbReference type="EMBL" id="MEA5391288.1"/>
    </source>
</evidence>
<gene>
    <name evidence="2" type="ORF">VB738_08450</name>
</gene>
<evidence type="ECO:0000313" key="3">
    <source>
        <dbReference type="Proteomes" id="UP001304461"/>
    </source>
</evidence>
<dbReference type="SUPFAM" id="SSF88723">
    <property type="entry name" value="PIN domain-like"/>
    <property type="match status" value="1"/>
</dbReference>
<dbReference type="InterPro" id="IPR052919">
    <property type="entry name" value="TA_system_RNase"/>
</dbReference>
<accession>A0ABU5RU61</accession>
<dbReference type="RefSeq" id="WP_323305329.1">
    <property type="nucleotide sequence ID" value="NZ_JAYGHX010000004.1"/>
</dbReference>
<dbReference type="Pfam" id="PF01850">
    <property type="entry name" value="PIN"/>
    <property type="match status" value="1"/>
</dbReference>
<organism evidence="2 3">
    <name type="scientific">Cyanobium gracile UHCC 0139</name>
    <dbReference type="NCBI Taxonomy" id="3110308"/>
    <lineage>
        <taxon>Bacteria</taxon>
        <taxon>Bacillati</taxon>
        <taxon>Cyanobacteriota</taxon>
        <taxon>Cyanophyceae</taxon>
        <taxon>Synechococcales</taxon>
        <taxon>Prochlorococcaceae</taxon>
        <taxon>Cyanobium</taxon>
    </lineage>
</organism>
<dbReference type="InterPro" id="IPR002716">
    <property type="entry name" value="PIN_dom"/>
</dbReference>
<comment type="caution">
    <text evidence="2">The sequence shown here is derived from an EMBL/GenBank/DDBJ whole genome shotgun (WGS) entry which is preliminary data.</text>
</comment>
<dbReference type="InterPro" id="IPR029060">
    <property type="entry name" value="PIN-like_dom_sf"/>
</dbReference>
<dbReference type="Gene3D" id="3.40.50.1010">
    <property type="entry name" value="5'-nuclease"/>
    <property type="match status" value="1"/>
</dbReference>
<feature type="domain" description="PIN" evidence="1">
    <location>
        <begin position="3"/>
        <end position="123"/>
    </location>
</feature>
<dbReference type="EMBL" id="JAYGHX010000004">
    <property type="protein sequence ID" value="MEA5391288.1"/>
    <property type="molecule type" value="Genomic_DNA"/>
</dbReference>
<sequence length="136" mass="14962">MKILLDTHVWLWWLLGSERLVAGERRSLDRMAAAGSTHLSAMSLWEAQMLSAKGRLALDRPFQTWLQEAASPAVVQIMPLDVEVVIALHQMPDGFHGDPADRLIVATGLAHGLVLATHDQAIRNSGVIPIWRGARS</sequence>
<name>A0ABU5RU61_9CYAN</name>
<evidence type="ECO:0000259" key="1">
    <source>
        <dbReference type="Pfam" id="PF01850"/>
    </source>
</evidence>